<keyword evidence="2" id="KW-1185">Reference proteome</keyword>
<reference evidence="2" key="1">
    <citation type="journal article" date="2023" name="Front. Plant Sci.">
        <title>Chromosomal-level genome assembly of Melastoma candidum provides insights into trichome evolution.</title>
        <authorList>
            <person name="Zhong Y."/>
            <person name="Wu W."/>
            <person name="Sun C."/>
            <person name="Zou P."/>
            <person name="Liu Y."/>
            <person name="Dai S."/>
            <person name="Zhou R."/>
        </authorList>
    </citation>
    <scope>NUCLEOTIDE SEQUENCE [LARGE SCALE GENOMIC DNA]</scope>
</reference>
<evidence type="ECO:0000313" key="2">
    <source>
        <dbReference type="Proteomes" id="UP001057402"/>
    </source>
</evidence>
<name>A0ACB9P4H1_9MYRT</name>
<sequence length="634" mass="72974">MTEAEFAAQQEHFEKWWSDKLAEEVMMESSSSEEEINSEDFDRHREKQQGKQTAEELESLPISSSSSDTDSEFEVIDSNTYCTLYANGKFVAHKEEALLPGVVEKVGVRYKLEWRQTYASVWVRRTPEWTCFPKPDYPDGVGIMVPRPSNTLTEIVLKPPSLKRRAVDWFMGEARRRRRTARKNRVNRVRRYVLVEDKGTQTDGLIPDAELETLDVGRAVKRFTPFDRGAGNENERVPVEEETVAKLTEPGFEGQNRRDDMVVDQQSCQLPEILRSNPDSKFPEEVNNTEEARMANEEVIILGWKHDDQGGECSEHTDRHECEAMEEYRKRFQQDASLLRLDERILGLRLEIQMMESAQRGLVRGDDLRTRKMELHRLWEEWEVAINQKKESLRAEIEEWDMAMDRLALDDVMGIQICSLRQTTMDHPGKPSSCGMENRAGPTIVPVYAPPEDPVVPQADHLVASDIEAMKEDTQGKQGTHVQPLTMPSAISLLFDAINEPRNRPQALNEMLIKEAVEQLRGIQAESNRVARRQHCEVFRDFFNGLQGVPEYVGDLHEELLHLAEEDARKTREDETQEARVENADPPPFFIFRSLKGCSFDSSEEDEEWREAWREDRHTSLEPPSSDDHGSSSS</sequence>
<proteinExistence type="predicted"/>
<gene>
    <name evidence="1" type="ORF">MLD38_027848</name>
</gene>
<dbReference type="EMBL" id="CM042886">
    <property type="protein sequence ID" value="KAI4343326.1"/>
    <property type="molecule type" value="Genomic_DNA"/>
</dbReference>
<comment type="caution">
    <text evidence="1">The sequence shown here is derived from an EMBL/GenBank/DDBJ whole genome shotgun (WGS) entry which is preliminary data.</text>
</comment>
<protein>
    <submittedName>
        <fullName evidence="1">Uncharacterized protein</fullName>
    </submittedName>
</protein>
<evidence type="ECO:0000313" key="1">
    <source>
        <dbReference type="EMBL" id="KAI4343326.1"/>
    </source>
</evidence>
<accession>A0ACB9P4H1</accession>
<dbReference type="Proteomes" id="UP001057402">
    <property type="component" value="Chromosome 7"/>
</dbReference>
<organism evidence="1 2">
    <name type="scientific">Melastoma candidum</name>
    <dbReference type="NCBI Taxonomy" id="119954"/>
    <lineage>
        <taxon>Eukaryota</taxon>
        <taxon>Viridiplantae</taxon>
        <taxon>Streptophyta</taxon>
        <taxon>Embryophyta</taxon>
        <taxon>Tracheophyta</taxon>
        <taxon>Spermatophyta</taxon>
        <taxon>Magnoliopsida</taxon>
        <taxon>eudicotyledons</taxon>
        <taxon>Gunneridae</taxon>
        <taxon>Pentapetalae</taxon>
        <taxon>rosids</taxon>
        <taxon>malvids</taxon>
        <taxon>Myrtales</taxon>
        <taxon>Melastomataceae</taxon>
        <taxon>Melastomatoideae</taxon>
        <taxon>Melastomateae</taxon>
        <taxon>Melastoma</taxon>
    </lineage>
</organism>